<keyword evidence="5 13" id="KW-0808">Transferase</keyword>
<dbReference type="VEuPathDB" id="FungiDB:I7I52_02984"/>
<evidence type="ECO:0000256" key="7">
    <source>
        <dbReference type="ARBA" id="ARBA00022824"/>
    </source>
</evidence>
<dbReference type="GO" id="GO:0006487">
    <property type="term" value="P:protein N-linked glycosylation"/>
    <property type="evidence" value="ECO:0007669"/>
    <property type="project" value="TreeGrafter"/>
</dbReference>
<keyword evidence="4 12" id="KW-0328">Glycosyltransferase</keyword>
<feature type="transmembrane region" description="Helical" evidence="12">
    <location>
        <begin position="307"/>
        <end position="325"/>
    </location>
</feature>
<dbReference type="PANTHER" id="PTHR22760:SF1">
    <property type="entry name" value="DOL-P-MAN:MAN(7)GLCNAC(2)-PP-DOL ALPHA-1,6-MANNOSYLTRANSFERASE"/>
    <property type="match status" value="1"/>
</dbReference>
<comment type="caution">
    <text evidence="13">The sequence shown here is derived from an EMBL/GenBank/DDBJ whole genome shotgun (WGS) entry which is preliminary data.</text>
</comment>
<name>A0A8H8D868_AJECA</name>
<evidence type="ECO:0000256" key="11">
    <source>
        <dbReference type="ARBA" id="ARBA00048899"/>
    </source>
</evidence>
<dbReference type="Proteomes" id="UP000670092">
    <property type="component" value="Unassembled WGS sequence"/>
</dbReference>
<feature type="transmembrane region" description="Helical" evidence="12">
    <location>
        <begin position="224"/>
        <end position="244"/>
    </location>
</feature>
<gene>
    <name evidence="13" type="primary">ALG12</name>
    <name evidence="13" type="ORF">I7I52_02984</name>
</gene>
<evidence type="ECO:0000256" key="12">
    <source>
        <dbReference type="RuleBase" id="RU363075"/>
    </source>
</evidence>
<organism evidence="13 14">
    <name type="scientific">Ajellomyces capsulatus</name>
    <name type="common">Darling's disease fungus</name>
    <name type="synonym">Histoplasma capsulatum</name>
    <dbReference type="NCBI Taxonomy" id="5037"/>
    <lineage>
        <taxon>Eukaryota</taxon>
        <taxon>Fungi</taxon>
        <taxon>Dikarya</taxon>
        <taxon>Ascomycota</taxon>
        <taxon>Pezizomycotina</taxon>
        <taxon>Eurotiomycetes</taxon>
        <taxon>Eurotiomycetidae</taxon>
        <taxon>Onygenales</taxon>
        <taxon>Ajellomycetaceae</taxon>
        <taxon>Histoplasma</taxon>
    </lineage>
</organism>
<reference evidence="13 14" key="1">
    <citation type="submission" date="2021-01" db="EMBL/GenBank/DDBJ databases">
        <title>Chromosome-level genome assembly of a human fungal pathogen reveals clustering of transcriptionally co-regulated genes.</title>
        <authorList>
            <person name="Voorhies M."/>
            <person name="Cohen S."/>
            <person name="Shea T.P."/>
            <person name="Petrus S."/>
            <person name="Munoz J.F."/>
            <person name="Poplawski S."/>
            <person name="Goldman W.E."/>
            <person name="Michael T."/>
            <person name="Cuomo C.A."/>
            <person name="Sil A."/>
            <person name="Beyhan S."/>
        </authorList>
    </citation>
    <scope>NUCLEOTIDE SEQUENCE [LARGE SCALE GENOMIC DNA]</scope>
    <source>
        <strain evidence="13 14">G184AR</strain>
    </source>
</reference>
<dbReference type="EC" id="2.4.1.-" evidence="12"/>
<comment type="catalytic activity">
    <reaction evidence="11">
        <text>an alpha-D-Man-(1-&gt;2)-alpha-D-Man-(1-&gt;2)-alpha-D-Man-(1-&gt;3)-[alpha-D-Man-(1-&gt;2)-alpha-D-Man-(1-&gt;3)-alpha-D-Man-(1-&gt;6)]-beta-D-Man-(1-&gt;4)-beta-D-GlcNAc-(1-&gt;4)-alpha-D-GlcNAc-diphospho-di-trans,poly-cis-dolichol + a di-trans,poly-cis-dolichyl beta-D-mannosyl phosphate = an alpha-D-Man-(1-&gt;2)-alpha-D-Man-(1-&gt;2)-alpha-D-Man-(1-&gt;3)-[alpha-D-Man-(1-&gt;2)-alpha-D-Man-(1-&gt;3)-[alpha-D-Man-(1-&gt;6)]-alpha-D-Man-(1-&gt;6)]-beta-D-Man-(1-&gt;4)-beta-D-GlcNAc-(1-&gt;4)-alpha-D-GlcNAc-diphospho-di-trans,poly-cis-dolichol + a di-trans,poly-cis-dolichyl phosphate + H(+)</text>
        <dbReference type="Rhea" id="RHEA:29535"/>
        <dbReference type="Rhea" id="RHEA-COMP:19498"/>
        <dbReference type="Rhea" id="RHEA-COMP:19501"/>
        <dbReference type="Rhea" id="RHEA-COMP:19518"/>
        <dbReference type="Rhea" id="RHEA-COMP:19519"/>
        <dbReference type="ChEBI" id="CHEBI:15378"/>
        <dbReference type="ChEBI" id="CHEBI:57683"/>
        <dbReference type="ChEBI" id="CHEBI:58211"/>
        <dbReference type="ChEBI" id="CHEBI:132517"/>
        <dbReference type="ChEBI" id="CHEBI:132519"/>
        <dbReference type="EC" id="2.4.1.260"/>
    </reaction>
    <physiologicalReaction direction="left-to-right" evidence="11">
        <dbReference type="Rhea" id="RHEA:29536"/>
    </physiologicalReaction>
</comment>
<dbReference type="UniPathway" id="UPA00378"/>
<evidence type="ECO:0000256" key="2">
    <source>
        <dbReference type="ARBA" id="ARBA00004922"/>
    </source>
</evidence>
<dbReference type="GO" id="GO:0052917">
    <property type="term" value="F:dol-P-Man:Man(7)GlcNAc(2)-PP-Dol alpha-1,6-mannosyltransferase activity"/>
    <property type="evidence" value="ECO:0007669"/>
    <property type="project" value="UniProtKB-EC"/>
</dbReference>
<protein>
    <recommendedName>
        <fullName evidence="12">Mannosyltransferase</fullName>
        <ecNumber evidence="12">2.4.1.-</ecNumber>
    </recommendedName>
</protein>
<accession>A0A8H8D868</accession>
<proteinExistence type="inferred from homology"/>
<feature type="transmembrane region" description="Helical" evidence="12">
    <location>
        <begin position="184"/>
        <end position="204"/>
    </location>
</feature>
<evidence type="ECO:0000256" key="8">
    <source>
        <dbReference type="ARBA" id="ARBA00022989"/>
    </source>
</evidence>
<evidence type="ECO:0000256" key="3">
    <source>
        <dbReference type="ARBA" id="ARBA00007063"/>
    </source>
</evidence>
<feature type="transmembrane region" description="Helical" evidence="12">
    <location>
        <begin position="256"/>
        <end position="276"/>
    </location>
</feature>
<dbReference type="AlphaFoldDB" id="A0A8H8D868"/>
<comment type="subcellular location">
    <subcellularLocation>
        <location evidence="1 12">Endoplasmic reticulum membrane</location>
        <topology evidence="1 12">Multi-pass membrane protein</topology>
    </subcellularLocation>
</comment>
<evidence type="ECO:0000256" key="1">
    <source>
        <dbReference type="ARBA" id="ARBA00004477"/>
    </source>
</evidence>
<feature type="transmembrane region" description="Helical" evidence="12">
    <location>
        <begin position="364"/>
        <end position="385"/>
    </location>
</feature>
<evidence type="ECO:0000256" key="6">
    <source>
        <dbReference type="ARBA" id="ARBA00022692"/>
    </source>
</evidence>
<dbReference type="PANTHER" id="PTHR22760">
    <property type="entry name" value="GLYCOSYLTRANSFERASE"/>
    <property type="match status" value="1"/>
</dbReference>
<feature type="transmembrane region" description="Helical" evidence="12">
    <location>
        <begin position="332"/>
        <end position="352"/>
    </location>
</feature>
<dbReference type="OrthoDB" id="19039at2759"/>
<evidence type="ECO:0000256" key="4">
    <source>
        <dbReference type="ARBA" id="ARBA00022676"/>
    </source>
</evidence>
<comment type="pathway">
    <text evidence="2">Protein modification; protein glycosylation.</text>
</comment>
<keyword evidence="9 12" id="KW-0472">Membrane</keyword>
<dbReference type="GO" id="GO:0005789">
    <property type="term" value="C:endoplasmic reticulum membrane"/>
    <property type="evidence" value="ECO:0007669"/>
    <property type="project" value="UniProtKB-SubCell"/>
</dbReference>
<comment type="similarity">
    <text evidence="3 12">Belongs to the glycosyltransferase 22 family.</text>
</comment>
<feature type="transmembrane region" description="Helical" evidence="12">
    <location>
        <begin position="147"/>
        <end position="164"/>
    </location>
</feature>
<comment type="function">
    <text evidence="10">Mannosyltransferase that operates in the biosynthetic pathway of dolichol-linked oligosaccharides, the glycan precursors employed in protein asparagine (N)-glycosylation. The assembly of dolichol-linked oligosaccharides begins on the cytosolic side of the endoplasmic reticulum membrane and finishes in its lumen. The sequential addition of sugars to dolichol pyrophosphate produces dolichol-linked oligosaccharides containing fourteen sugars, including two GlcNAcs, nine mannoses and three glucoses. Once assembled, the oligosaccharide is transferred from the lipid to nascent proteins by oligosaccharyltransferases. In the lumen of the endoplasmic reticulum, adds the eighth mannose residue in an alpha-1,6 linkage onto Man(7)GlcNAc(2)-PP-dolichol to produce Man(8)GlcNAc(2)-PP-dolichol.</text>
</comment>
<dbReference type="EMBL" id="JAEVHI010000001">
    <property type="protein sequence ID" value="KAG5304594.1"/>
    <property type="molecule type" value="Genomic_DNA"/>
</dbReference>
<evidence type="ECO:0000313" key="14">
    <source>
        <dbReference type="Proteomes" id="UP000670092"/>
    </source>
</evidence>
<evidence type="ECO:0000313" key="13">
    <source>
        <dbReference type="EMBL" id="KAG5304594.1"/>
    </source>
</evidence>
<keyword evidence="6 12" id="KW-0812">Transmembrane</keyword>
<evidence type="ECO:0000256" key="10">
    <source>
        <dbReference type="ARBA" id="ARBA00044721"/>
    </source>
</evidence>
<sequence length="590" mass="66406">MPRLTDWFLLSLIPGLILLHLYVSPYTKVEESFNIQAIHDISTYGIPTKNAKNRLHTQYDHFSFPGAVPRTFVGALIVAGIAKPFMWINSQIHWQLLVRGIVGCFNVFALISYARGVRRAFGKDVAVWYILFQASQFHVIYYASRTLPNMFAFGITTFAFRYLLPEPSSAVQNIQSRKRYRLSLYLLTIAGIVFRSEIALLLATTTADLWAKKRVNLRSDILPAAISGIIIGLFSTIITDSIFWQKFPLWPELAAFKYNVISGHASAWGISAWHFYLTNALPRLLLNPVTYTLCIPLSILQPSTRPTATSLLLSPLAYIFLYSFQPHKEWRFILYTIPPLTTTAALGASYIWTHRSKKPPLYHILAAVLCLSTLTTFAISTLLLLPISATNYPGAHALNALHNNHPYNHNDSRITRQQTITVHIDNLSCQTGVTRFLQKPPPKSPLIVLPGTPDGRYPELRSGEQKWVYDKTDAGDVARMKRADAERFWGQFDYLLAEVVGDGANNIPGRWEVVDEITGFGGVKVLRPGDEFVGDGVGGGVEEEVLGRLFGDKAVDGWSWVKRVGRKYVTQGWWVEVRMVPKIRVLRNVG</sequence>
<dbReference type="Pfam" id="PF03901">
    <property type="entry name" value="Glyco_transf_22"/>
    <property type="match status" value="1"/>
</dbReference>
<keyword evidence="8 12" id="KW-1133">Transmembrane helix</keyword>
<feature type="transmembrane region" description="Helical" evidence="12">
    <location>
        <begin position="7"/>
        <end position="23"/>
    </location>
</feature>
<keyword evidence="7 12" id="KW-0256">Endoplasmic reticulum</keyword>
<dbReference type="InterPro" id="IPR005599">
    <property type="entry name" value="GPI_mannosylTrfase"/>
</dbReference>
<evidence type="ECO:0000256" key="5">
    <source>
        <dbReference type="ARBA" id="ARBA00022679"/>
    </source>
</evidence>
<evidence type="ECO:0000256" key="9">
    <source>
        <dbReference type="ARBA" id="ARBA00023136"/>
    </source>
</evidence>
<feature type="transmembrane region" description="Helical" evidence="12">
    <location>
        <begin position="92"/>
        <end position="113"/>
    </location>
</feature>